<dbReference type="PANTHER" id="PTHR46769">
    <property type="entry name" value="POLYCYSTIC KIDNEY AND HEPATIC DISEASE 1 (AUTOSOMAL RECESSIVE)-LIKE 1"/>
    <property type="match status" value="1"/>
</dbReference>
<dbReference type="InterPro" id="IPR055401">
    <property type="entry name" value="CEMIP_beta-hel_dom"/>
</dbReference>
<evidence type="ECO:0000256" key="2">
    <source>
        <dbReference type="ARBA" id="ARBA00022475"/>
    </source>
</evidence>
<dbReference type="AlphaFoldDB" id="A0A4Q7NYA9"/>
<comment type="caution">
    <text evidence="7">The sequence shown here is derived from an EMBL/GenBank/DDBJ whole genome shotgun (WGS) entry which is preliminary data.</text>
</comment>
<dbReference type="EMBL" id="SGXE01000004">
    <property type="protein sequence ID" value="RZS92227.1"/>
    <property type="molecule type" value="Genomic_DNA"/>
</dbReference>
<comment type="subcellular location">
    <subcellularLocation>
        <location evidence="1">Cell membrane</location>
    </subcellularLocation>
</comment>
<accession>A0A4Q7NYA9</accession>
<keyword evidence="3 5" id="KW-0732">Signal</keyword>
<evidence type="ECO:0000313" key="7">
    <source>
        <dbReference type="EMBL" id="RZS92227.1"/>
    </source>
</evidence>
<sequence>MKPLQSCLYMGLILFSTYITAQQNITAGTNETIELRASQLESNQDIQWQTSTNNQEWSDLAQGDAMNITVTLNNLPVYFRAKITDTECSEAIFSELITVESPSSDKLYWSDPNTWGTDGKPQAGDVVVIPEDKFIYLDEDTPDLASLTIRGGLKFEDQDVTLTSGYVFINGGSLIVGTESEPFANKAIITLNDTNTDTNIMQHMGTRGIIVANGGVLNLHGQSPTVTWTKLNAHATDGATQLTLAENVDWSVGDEIVIGPTDYYEADDGNSITQRFSIAAVNGNQISLNSPLQSFHWGMLQYATADGISLSPGHSMPAQTGDFLYGLQPTNPTVLDERAPIGNLTRNIVIQSPDDALWQNERFGAHIMVGHDASAYIEGIEIKRAGQRGRLRRYPVHWHMLSYSGSQTLEDATGQYLKNSTINTSANRGVVVHGTNGLLIKNNIVFDVKGHAIFTEDAAERRTVFDGNLVLKVRNPLPEFALKNHELRGHARGSSGFWISNPDNTTINNHIADIEGAGYWLAFPAHPFGSSSQAQYEDGLIMNPRRMPFGVFENNTVHTVNGHGFHNDNPEIDEDGNTGDSGFKDYISDATGRNNVWPRTTWQRFDIKGLKIWKTRGIWERASYLNAIEITAADNYNKFFSGSGENGLIIGGLIIGRSENHGMNASNHNNKPTPAAFASYHHTFSLQGNQIINFPATLGEESGSFSTFDYYLRPVEKGHWLTNGNRLINSHPGLKLSAAEGWGLNRVDPDQPHFNLAGALWDPKGFWGPENNYLVFDRPFYTYGHQTYTQNNNPEGYQGVSVAGPFYGFDDTIINAINGTTDNRTTMVFTRYDDNLNQIDQFTLYQNQSDLLQHMKDFAAQKGGIYEVNYPDLDEPFYIKIGSVTNFLSEEDEVVIAVEYTGDKDAEVVASRQHVDNDIIHEYQQVSSFSEVVNSNTEAFWQDKPNDKVWLKVKGGRVNAVLTDMDFWEDSVYQQFSIQIRENTN</sequence>
<dbReference type="InterPro" id="IPR052387">
    <property type="entry name" value="Fibrocystin"/>
</dbReference>
<feature type="signal peptide" evidence="5">
    <location>
        <begin position="1"/>
        <end position="21"/>
    </location>
</feature>
<reference evidence="7 8" key="1">
    <citation type="submission" date="2019-02" db="EMBL/GenBank/DDBJ databases">
        <title>Genomic Encyclopedia of Type Strains, Phase IV (KMG-IV): sequencing the most valuable type-strain genomes for metagenomic binning, comparative biology and taxonomic classification.</title>
        <authorList>
            <person name="Goeker M."/>
        </authorList>
    </citation>
    <scope>NUCLEOTIDE SEQUENCE [LARGE SCALE GENOMIC DNA]</scope>
    <source>
        <strain evidence="7 8">DSM 17196</strain>
    </source>
</reference>
<evidence type="ECO:0000256" key="5">
    <source>
        <dbReference type="SAM" id="SignalP"/>
    </source>
</evidence>
<organism evidence="7 8">
    <name type="scientific">Aquimarina brevivitae</name>
    <dbReference type="NCBI Taxonomy" id="323412"/>
    <lineage>
        <taxon>Bacteria</taxon>
        <taxon>Pseudomonadati</taxon>
        <taxon>Bacteroidota</taxon>
        <taxon>Flavobacteriia</taxon>
        <taxon>Flavobacteriales</taxon>
        <taxon>Flavobacteriaceae</taxon>
        <taxon>Aquimarina</taxon>
    </lineage>
</organism>
<keyword evidence="4" id="KW-0325">Glycoprotein</keyword>
<keyword evidence="2" id="KW-0472">Membrane</keyword>
<dbReference type="SMART" id="SM01225">
    <property type="entry name" value="G8"/>
    <property type="match status" value="1"/>
</dbReference>
<dbReference type="InterPro" id="IPR019316">
    <property type="entry name" value="G8_domain"/>
</dbReference>
<dbReference type="SUPFAM" id="SSF51126">
    <property type="entry name" value="Pectin lyase-like"/>
    <property type="match status" value="1"/>
</dbReference>
<evidence type="ECO:0000256" key="3">
    <source>
        <dbReference type="ARBA" id="ARBA00022729"/>
    </source>
</evidence>
<dbReference type="RefSeq" id="WP_130287392.1">
    <property type="nucleotide sequence ID" value="NZ_SGXE01000004.1"/>
</dbReference>
<proteinExistence type="predicted"/>
<evidence type="ECO:0000256" key="1">
    <source>
        <dbReference type="ARBA" id="ARBA00004236"/>
    </source>
</evidence>
<dbReference type="Pfam" id="PF24606">
    <property type="entry name" value="CEMIP_beta-hel"/>
    <property type="match status" value="1"/>
</dbReference>
<dbReference type="OrthoDB" id="5477965at2"/>
<evidence type="ECO:0000313" key="8">
    <source>
        <dbReference type="Proteomes" id="UP000292262"/>
    </source>
</evidence>
<name>A0A4Q7NYA9_9FLAO</name>
<dbReference type="InterPro" id="IPR011050">
    <property type="entry name" value="Pectin_lyase_fold/virulence"/>
</dbReference>
<feature type="chain" id="PRO_5020509731" evidence="5">
    <location>
        <begin position="22"/>
        <end position="985"/>
    </location>
</feature>
<evidence type="ECO:0000256" key="4">
    <source>
        <dbReference type="ARBA" id="ARBA00023180"/>
    </source>
</evidence>
<dbReference type="GO" id="GO:0005886">
    <property type="term" value="C:plasma membrane"/>
    <property type="evidence" value="ECO:0007669"/>
    <property type="project" value="UniProtKB-SubCell"/>
</dbReference>
<protein>
    <submittedName>
        <fullName evidence="7">G8 domain-containing protein</fullName>
    </submittedName>
</protein>
<dbReference type="PANTHER" id="PTHR46769:SF2">
    <property type="entry name" value="FIBROCYSTIN-L ISOFORM 2 PRECURSOR-RELATED"/>
    <property type="match status" value="1"/>
</dbReference>
<dbReference type="PROSITE" id="PS51484">
    <property type="entry name" value="G8"/>
    <property type="match status" value="1"/>
</dbReference>
<feature type="domain" description="G8" evidence="6">
    <location>
        <begin position="113"/>
        <end position="233"/>
    </location>
</feature>
<dbReference type="Proteomes" id="UP000292262">
    <property type="component" value="Unassembled WGS sequence"/>
</dbReference>
<keyword evidence="2" id="KW-1003">Cell membrane</keyword>
<gene>
    <name evidence="7" type="ORF">EV197_2863</name>
</gene>
<dbReference type="Pfam" id="PF10162">
    <property type="entry name" value="G8"/>
    <property type="match status" value="1"/>
</dbReference>
<keyword evidence="8" id="KW-1185">Reference proteome</keyword>
<evidence type="ECO:0000259" key="6">
    <source>
        <dbReference type="PROSITE" id="PS51484"/>
    </source>
</evidence>